<dbReference type="Gramene" id="CDY16112">
    <property type="protein sequence ID" value="CDY16112"/>
    <property type="gene ID" value="GSBRNA2T00090533001"/>
</dbReference>
<dbReference type="PaxDb" id="3708-A0A078FTG0"/>
<organism evidence="1 2">
    <name type="scientific">Brassica napus</name>
    <name type="common">Rape</name>
    <dbReference type="NCBI Taxonomy" id="3708"/>
    <lineage>
        <taxon>Eukaryota</taxon>
        <taxon>Viridiplantae</taxon>
        <taxon>Streptophyta</taxon>
        <taxon>Embryophyta</taxon>
        <taxon>Tracheophyta</taxon>
        <taxon>Spermatophyta</taxon>
        <taxon>Magnoliopsida</taxon>
        <taxon>eudicotyledons</taxon>
        <taxon>Gunneridae</taxon>
        <taxon>Pentapetalae</taxon>
        <taxon>rosids</taxon>
        <taxon>malvids</taxon>
        <taxon>Brassicales</taxon>
        <taxon>Brassicaceae</taxon>
        <taxon>Brassiceae</taxon>
        <taxon>Brassica</taxon>
    </lineage>
</organism>
<accession>A0A078FTG0</accession>
<proteinExistence type="predicted"/>
<dbReference type="Proteomes" id="UP000028999">
    <property type="component" value="Unassembled WGS sequence"/>
</dbReference>
<evidence type="ECO:0000313" key="1">
    <source>
        <dbReference type="EMBL" id="CDY16112.1"/>
    </source>
</evidence>
<evidence type="ECO:0000313" key="2">
    <source>
        <dbReference type="Proteomes" id="UP000028999"/>
    </source>
</evidence>
<name>A0A078FTG0_BRANA</name>
<protein>
    <submittedName>
        <fullName evidence="1">BnaC08g40110D protein</fullName>
    </submittedName>
</protein>
<dbReference type="AlphaFoldDB" id="A0A078FTG0"/>
<gene>
    <name evidence="1" type="primary">BnaC08g40110D</name>
    <name evidence="1" type="ORF">GSBRNA2T00090533001</name>
</gene>
<reference evidence="1 2" key="1">
    <citation type="journal article" date="2014" name="Science">
        <title>Plant genetics. Early allopolyploid evolution in the post-Neolithic Brassica napus oilseed genome.</title>
        <authorList>
            <person name="Chalhoub B."/>
            <person name="Denoeud F."/>
            <person name="Liu S."/>
            <person name="Parkin I.A."/>
            <person name="Tang H."/>
            <person name="Wang X."/>
            <person name="Chiquet J."/>
            <person name="Belcram H."/>
            <person name="Tong C."/>
            <person name="Samans B."/>
            <person name="Correa M."/>
            <person name="Da Silva C."/>
            <person name="Just J."/>
            <person name="Falentin C."/>
            <person name="Koh C.S."/>
            <person name="Le Clainche I."/>
            <person name="Bernard M."/>
            <person name="Bento P."/>
            <person name="Noel B."/>
            <person name="Labadie K."/>
            <person name="Alberti A."/>
            <person name="Charles M."/>
            <person name="Arnaud D."/>
            <person name="Guo H."/>
            <person name="Daviaud C."/>
            <person name="Alamery S."/>
            <person name="Jabbari K."/>
            <person name="Zhao M."/>
            <person name="Edger P.P."/>
            <person name="Chelaifa H."/>
            <person name="Tack D."/>
            <person name="Lassalle G."/>
            <person name="Mestiri I."/>
            <person name="Schnel N."/>
            <person name="Le Paslier M.C."/>
            <person name="Fan G."/>
            <person name="Renault V."/>
            <person name="Bayer P.E."/>
            <person name="Golicz A.A."/>
            <person name="Manoli S."/>
            <person name="Lee T.H."/>
            <person name="Thi V.H."/>
            <person name="Chalabi S."/>
            <person name="Hu Q."/>
            <person name="Fan C."/>
            <person name="Tollenaere R."/>
            <person name="Lu Y."/>
            <person name="Battail C."/>
            <person name="Shen J."/>
            <person name="Sidebottom C.H."/>
            <person name="Wang X."/>
            <person name="Canaguier A."/>
            <person name="Chauveau A."/>
            <person name="Berard A."/>
            <person name="Deniot G."/>
            <person name="Guan M."/>
            <person name="Liu Z."/>
            <person name="Sun F."/>
            <person name="Lim Y.P."/>
            <person name="Lyons E."/>
            <person name="Town C.D."/>
            <person name="Bancroft I."/>
            <person name="Wang X."/>
            <person name="Meng J."/>
            <person name="Ma J."/>
            <person name="Pires J.C."/>
            <person name="King G.J."/>
            <person name="Brunel D."/>
            <person name="Delourme R."/>
            <person name="Renard M."/>
            <person name="Aury J.M."/>
            <person name="Adams K.L."/>
            <person name="Batley J."/>
            <person name="Snowdon R.J."/>
            <person name="Tost J."/>
            <person name="Edwards D."/>
            <person name="Zhou Y."/>
            <person name="Hua W."/>
            <person name="Sharpe A.G."/>
            <person name="Paterson A.H."/>
            <person name="Guan C."/>
            <person name="Wincker P."/>
        </authorList>
    </citation>
    <scope>NUCLEOTIDE SEQUENCE [LARGE SCALE GENOMIC DNA]</scope>
    <source>
        <strain evidence="2">cv. Darmor-bzh</strain>
    </source>
</reference>
<keyword evidence="2" id="KW-1185">Reference proteome</keyword>
<sequence>MIIEPSLLFLVSLEQVLRLVLAATEISLIERN</sequence>
<dbReference type="EMBL" id="LK032060">
    <property type="protein sequence ID" value="CDY16112.1"/>
    <property type="molecule type" value="Genomic_DNA"/>
</dbReference>